<feature type="region of interest" description="Disordered" evidence="4">
    <location>
        <begin position="1434"/>
        <end position="1516"/>
    </location>
</feature>
<dbReference type="CDD" id="cd11860">
    <property type="entry name" value="SH3_DLG5"/>
    <property type="match status" value="1"/>
</dbReference>
<dbReference type="Gene3D" id="2.30.42.10">
    <property type="match status" value="4"/>
</dbReference>
<feature type="compositionally biased region" description="Basic and acidic residues" evidence="4">
    <location>
        <begin position="1098"/>
        <end position="1111"/>
    </location>
</feature>
<accession>A0A8T2P0G8</accession>
<feature type="compositionally biased region" description="Basic and acidic residues" evidence="4">
    <location>
        <begin position="1498"/>
        <end position="1516"/>
    </location>
</feature>
<dbReference type="Pfam" id="PF04822">
    <property type="entry name" value="Takusan"/>
    <property type="match status" value="2"/>
</dbReference>
<dbReference type="SUPFAM" id="SSF52540">
    <property type="entry name" value="P-loop containing nucleoside triphosphate hydrolases"/>
    <property type="match status" value="1"/>
</dbReference>
<reference evidence="8" key="1">
    <citation type="thesis" date="2021" institute="BYU ScholarsArchive" country="Provo, UT, USA">
        <title>Applications of and Algorithms for Genome Assembly and Genomic Analyses with an Emphasis on Marine Teleosts.</title>
        <authorList>
            <person name="Pickett B.D."/>
        </authorList>
    </citation>
    <scope>NUCLEOTIDE SEQUENCE</scope>
    <source>
        <strain evidence="8">HI-2016</strain>
    </source>
</reference>
<evidence type="ECO:0000256" key="3">
    <source>
        <dbReference type="SAM" id="Coils"/>
    </source>
</evidence>
<feature type="compositionally biased region" description="Low complexity" evidence="4">
    <location>
        <begin position="1035"/>
        <end position="1049"/>
    </location>
</feature>
<feature type="compositionally biased region" description="Low complexity" evidence="4">
    <location>
        <begin position="1288"/>
        <end position="1297"/>
    </location>
</feature>
<dbReference type="InterPro" id="IPR027417">
    <property type="entry name" value="P-loop_NTPase"/>
</dbReference>
<dbReference type="SUPFAM" id="SSF50044">
    <property type="entry name" value="SH3-domain"/>
    <property type="match status" value="1"/>
</dbReference>
<dbReference type="Pfam" id="PF16610">
    <property type="entry name" value="dbPDZ_assoc"/>
    <property type="match status" value="1"/>
</dbReference>
<feature type="compositionally biased region" description="Polar residues" evidence="4">
    <location>
        <begin position="1435"/>
        <end position="1470"/>
    </location>
</feature>
<evidence type="ECO:0000256" key="4">
    <source>
        <dbReference type="SAM" id="MobiDB-lite"/>
    </source>
</evidence>
<feature type="region of interest" description="Disordered" evidence="4">
    <location>
        <begin position="1140"/>
        <end position="1162"/>
    </location>
</feature>
<dbReference type="PANTHER" id="PTHR46360:SF1">
    <property type="entry name" value="DISKS LARGE HOMOLOG 5"/>
    <property type="match status" value="1"/>
</dbReference>
<feature type="coiled-coil region" evidence="3">
    <location>
        <begin position="125"/>
        <end position="347"/>
    </location>
</feature>
<dbReference type="FunFam" id="2.30.42.10:FF:000152">
    <property type="entry name" value="disks large homolog 5 isoform X1"/>
    <property type="match status" value="1"/>
</dbReference>
<feature type="region of interest" description="Disordered" evidence="4">
    <location>
        <begin position="1"/>
        <end position="26"/>
    </location>
</feature>
<dbReference type="InterPro" id="IPR035537">
    <property type="entry name" value="DLG5_SH3"/>
</dbReference>
<dbReference type="Pfam" id="PF00595">
    <property type="entry name" value="PDZ"/>
    <property type="match status" value="4"/>
</dbReference>
<feature type="compositionally biased region" description="Basic and acidic residues" evidence="4">
    <location>
        <begin position="1066"/>
        <end position="1075"/>
    </location>
</feature>
<dbReference type="Pfam" id="PF00625">
    <property type="entry name" value="Guanylate_kin"/>
    <property type="match status" value="1"/>
</dbReference>
<dbReference type="OrthoDB" id="10067129at2759"/>
<dbReference type="Proteomes" id="UP000824540">
    <property type="component" value="Unassembled WGS sequence"/>
</dbReference>
<protein>
    <recommendedName>
        <fullName evidence="10">Disks large homolog 5</fullName>
    </recommendedName>
</protein>
<feature type="domain" description="PDZ" evidence="7">
    <location>
        <begin position="719"/>
        <end position="810"/>
    </location>
</feature>
<feature type="domain" description="PDZ" evidence="7">
    <location>
        <begin position="634"/>
        <end position="724"/>
    </location>
</feature>
<feature type="region of interest" description="Disordered" evidence="4">
    <location>
        <begin position="852"/>
        <end position="906"/>
    </location>
</feature>
<dbReference type="InterPro" id="IPR001478">
    <property type="entry name" value="PDZ"/>
</dbReference>
<feature type="coiled-coil region" evidence="3">
    <location>
        <begin position="376"/>
        <end position="613"/>
    </location>
</feature>
<dbReference type="SMART" id="SM00326">
    <property type="entry name" value="SH3"/>
    <property type="match status" value="1"/>
</dbReference>
<feature type="compositionally biased region" description="Low complexity" evidence="4">
    <location>
        <begin position="1248"/>
        <end position="1261"/>
    </location>
</feature>
<dbReference type="SMART" id="SM00072">
    <property type="entry name" value="GuKc"/>
    <property type="match status" value="1"/>
</dbReference>
<evidence type="ECO:0000256" key="1">
    <source>
        <dbReference type="ARBA" id="ARBA00022443"/>
    </source>
</evidence>
<proteinExistence type="predicted"/>
<dbReference type="InterPro" id="IPR008145">
    <property type="entry name" value="GK/Ca_channel_bsu"/>
</dbReference>
<dbReference type="CDD" id="cd06766">
    <property type="entry name" value="PDZ4_DLG5-like"/>
    <property type="match status" value="1"/>
</dbReference>
<feature type="compositionally biased region" description="Low complexity" evidence="4">
    <location>
        <begin position="1"/>
        <end position="13"/>
    </location>
</feature>
<dbReference type="CDD" id="cd06765">
    <property type="entry name" value="PDZ2_DLG5-like"/>
    <property type="match status" value="1"/>
</dbReference>
<evidence type="ECO:0008006" key="10">
    <source>
        <dbReference type="Google" id="ProtNLM"/>
    </source>
</evidence>
<feature type="domain" description="SH3" evidence="5">
    <location>
        <begin position="1616"/>
        <end position="1684"/>
    </location>
</feature>
<dbReference type="SUPFAM" id="SSF50156">
    <property type="entry name" value="PDZ domain-like"/>
    <property type="match status" value="4"/>
</dbReference>
<dbReference type="PROSITE" id="PS50106">
    <property type="entry name" value="PDZ"/>
    <property type="match status" value="4"/>
</dbReference>
<dbReference type="Gene3D" id="3.40.50.300">
    <property type="entry name" value="P-loop containing nucleotide triphosphate hydrolases"/>
    <property type="match status" value="1"/>
</dbReference>
<dbReference type="FunFam" id="2.30.30.40:FF:000130">
    <property type="entry name" value="Discs large 5, isoform A"/>
    <property type="match status" value="1"/>
</dbReference>
<evidence type="ECO:0000259" key="6">
    <source>
        <dbReference type="PROSITE" id="PS50052"/>
    </source>
</evidence>
<comment type="caution">
    <text evidence="8">The sequence shown here is derived from an EMBL/GenBank/DDBJ whole genome shotgun (WGS) entry which is preliminary data.</text>
</comment>
<dbReference type="InterPro" id="IPR036034">
    <property type="entry name" value="PDZ_sf"/>
</dbReference>
<dbReference type="Gene3D" id="2.30.30.40">
    <property type="entry name" value="SH3 Domains"/>
    <property type="match status" value="1"/>
</dbReference>
<name>A0A8T2P0G8_9TELE</name>
<sequence length="1872" mass="211349">MPSDSESSSSLSSIGVRWGPAQPPRLHMPAKALKRLTLPSIPHCTNGKASSPPPALIDNRQMSEKLETILFQLRQVTRERDELRKRLALSSPGTTFDDCRRQRRFCDASLVSPRKRPNSKPSHDYERLKMQCMKAMADLQSLQNQHTKTLKRCEEAVKEADFYHTLHSRLLSDQSQLKEEMDAIKRDNSQLVREHNHLKQNCEELRRLHDEDQKEVADMRLQQQQVLRENGSSEILNKLYDTAMDKLEGVKKEYDALRKRYNEKTANHNTDLSRLEQAEEENRRLQKQIDMLMKQRDTAIHYQQQYSSSLRRFESVQQELNKTAAQNKELQREVERLQSDATRFKTLQLKAVKDSEKYKEERDSVFNEYRLIMSERDQVIKEVDKLQTGLEVAEAKLKNTSSERKVASEEMEALRQELSSALVDRDRAICERNELLEKYCHEVKDKAEAQKELNQACKDIETVREERDVARKERTEAIIQRDQLLREYYQARQKQDSATLDMERANKEIEMLRKQYEAMSQELKEAVQEAEVAKCRRDWAFQERDKIVAERESIRTLCDNLRRERDRAVSDLAEALRNLDDMRKQKNDASRELKELKEKMENQLEKEARFRQLMAHNSHDSAIDTDSLEWETEVVEFEKDREDMDLKALGFDVAEGVNDPYLPGDCGIFVTKVDKGSIADGRLRVNDWLLKINDIDLTNKDRKQVIKAVLNGGGVINMVVRRRKSLGGRIVTPIHLNLVGHKDSGISLESGVFVTAVVPGSPAAREGSLTVGDRLIAINGIALDNKSLTECEALLRNCRDSLSLSLMKFFPQSCSGQNIFENLRDAEKSSNCRLHSSEVHVRNCRNLKHNSSTQTDIFNPDAGEGKKGDPEEAPAMCLHKPFPTGPPHPHRPGPEHSPGPFSAPLFQDRCYSMTEPDKRQFNFDPSAGDCITVETTLEKGLGGQKNSGGTWPKMVVGGGSTTESAHLSIFKVPKQRKSIQDADTFKRPDTPSKLDYLSPGQLPAHSPQASKVEMAQAPPTPPTRSDSFKFKHKQQSSSASDSTVTAGSPPSTPAQPPTALGPKPEGMLDGRDRNGNHYFMEGGADCKVLTSRKSCEEDLSRQRVEEPEVKRQRPKSAPALRRKMMAPMQLPIPALQVQSFSNDEQSPEPGDMMRYSPKRSHRHSVGFAPPAYNGSMATLTAVMRNPIYTAWSHRVHTNNCPSVPSQICHPHSHPSPQHQGRLSLDLSHKRSSDFSEPSRSRTPHGTNSLPSSARLGSSSNLQYRTERIKIPSTPRYPRSILGSDRGSLSHSECSSPSLITPPQSPLNLETSSFASSQSQSSISTLPRISVSPVPIGERRKDRPYLEEPRNVIVHKGAEPLGISIVSGENGGIFVSKVTGGSIAHQAGLEFGDQLLEYNGINLRNATEQQARLIIGQQCDTITILAQYNPHMYQLGNHSRSSSRMEPISNQSTPQGSGATTPDNHSTIDTLSEQDEGTMTPPSKQTTPTTSPRSSISPDVHERFSRREGKRLMSSEAARKVPEPRLVTLKKTQVELGVQICGGNLHGIFVEKLEDDSPARCPDGLAPGDLILEYCSVLMKNKTAEEAYLEMLKPAEMVTLKVQHRIDEFTMLKDTPGDGFYIRALYDRVAEMELDLSFKKDDILYVDDTLPKGNFGYWMAWQLDENAQKLERGQIPSKYMMDQEFYRRHSMSELKDENGSSKTLSAAARRSFFRRKHKHKRSGSKDGKDLLALDAISTDSIPFLEDCVSLAYQRVQKVECTSPRPVLVLGPLVDAVKDMLVKESPGKFCRCVLEVMKASQQAIERGVKDCLFIDYKRRSGHFDVTTVASIKEITEKDCHCLLDIAPHAIERLHSVHIYPIVIFIRYKNAKQIK</sequence>
<feature type="compositionally biased region" description="Polar residues" evidence="4">
    <location>
        <begin position="1298"/>
        <end position="1310"/>
    </location>
</feature>
<organism evidence="8 9">
    <name type="scientific">Albula glossodonta</name>
    <name type="common">roundjaw bonefish</name>
    <dbReference type="NCBI Taxonomy" id="121402"/>
    <lineage>
        <taxon>Eukaryota</taxon>
        <taxon>Metazoa</taxon>
        <taxon>Chordata</taxon>
        <taxon>Craniata</taxon>
        <taxon>Vertebrata</taxon>
        <taxon>Euteleostomi</taxon>
        <taxon>Actinopterygii</taxon>
        <taxon>Neopterygii</taxon>
        <taxon>Teleostei</taxon>
        <taxon>Albuliformes</taxon>
        <taxon>Albulidae</taxon>
        <taxon>Albula</taxon>
    </lineage>
</organism>
<feature type="domain" description="PDZ" evidence="7">
    <location>
        <begin position="1525"/>
        <end position="1605"/>
    </location>
</feature>
<feature type="compositionally biased region" description="Low complexity" evidence="4">
    <location>
        <begin position="1479"/>
        <end position="1497"/>
    </location>
</feature>
<feature type="compositionally biased region" description="Basic and acidic residues" evidence="4">
    <location>
        <begin position="978"/>
        <end position="992"/>
    </location>
</feature>
<evidence type="ECO:0000256" key="2">
    <source>
        <dbReference type="PROSITE-ProRule" id="PRU00192"/>
    </source>
</evidence>
<dbReference type="PROSITE" id="PS50052">
    <property type="entry name" value="GUANYLATE_KINASE_2"/>
    <property type="match status" value="1"/>
</dbReference>
<dbReference type="InterPro" id="IPR008144">
    <property type="entry name" value="Guanylate_kin-like_dom"/>
</dbReference>
<keyword evidence="3" id="KW-0175">Coiled coil</keyword>
<feature type="region of interest" description="Disordered" evidence="4">
    <location>
        <begin position="1206"/>
        <end position="1325"/>
    </location>
</feature>
<feature type="domain" description="PDZ" evidence="7">
    <location>
        <begin position="1350"/>
        <end position="1429"/>
    </location>
</feature>
<evidence type="ECO:0000313" key="8">
    <source>
        <dbReference type="EMBL" id="KAG9345934.1"/>
    </source>
</evidence>
<evidence type="ECO:0000259" key="7">
    <source>
        <dbReference type="PROSITE" id="PS50106"/>
    </source>
</evidence>
<feature type="compositionally biased region" description="Low complexity" evidence="4">
    <location>
        <begin position="1206"/>
        <end position="1219"/>
    </location>
</feature>
<feature type="compositionally biased region" description="Basic and acidic residues" evidence="4">
    <location>
        <begin position="1226"/>
        <end position="1239"/>
    </location>
</feature>
<keyword evidence="1 2" id="KW-0728">SH3 domain</keyword>
<gene>
    <name evidence="8" type="ORF">JZ751_007748</name>
</gene>
<dbReference type="CDD" id="cd06767">
    <property type="entry name" value="PDZ3_DLG5-like"/>
    <property type="match status" value="1"/>
</dbReference>
<dbReference type="CDD" id="cd06764">
    <property type="entry name" value="PDZ1_DLG5-like"/>
    <property type="match status" value="1"/>
</dbReference>
<dbReference type="SMART" id="SM00228">
    <property type="entry name" value="PDZ"/>
    <property type="match status" value="4"/>
</dbReference>
<dbReference type="InterPro" id="IPR001452">
    <property type="entry name" value="SH3_domain"/>
</dbReference>
<dbReference type="InterPro" id="IPR006907">
    <property type="entry name" value="DLG5_N"/>
</dbReference>
<feature type="region of interest" description="Disordered" evidence="4">
    <location>
        <begin position="1098"/>
        <end position="1117"/>
    </location>
</feature>
<dbReference type="GO" id="GO:0035331">
    <property type="term" value="P:negative regulation of hippo signaling"/>
    <property type="evidence" value="ECO:0007669"/>
    <property type="project" value="TreeGrafter"/>
</dbReference>
<feature type="compositionally biased region" description="Low complexity" evidence="4">
    <location>
        <begin position="1311"/>
        <end position="1323"/>
    </location>
</feature>
<dbReference type="InterPro" id="IPR053004">
    <property type="entry name" value="MAGUK_Signaling_Regulators"/>
</dbReference>
<feature type="domain" description="Guanylate kinase-like" evidence="6">
    <location>
        <begin position="1762"/>
        <end position="1872"/>
    </location>
</feature>
<dbReference type="InterPro" id="IPR036028">
    <property type="entry name" value="SH3-like_dom_sf"/>
</dbReference>
<evidence type="ECO:0000259" key="5">
    <source>
        <dbReference type="PROSITE" id="PS50002"/>
    </source>
</evidence>
<dbReference type="PROSITE" id="PS50002">
    <property type="entry name" value="SH3"/>
    <property type="match status" value="1"/>
</dbReference>
<evidence type="ECO:0000313" key="9">
    <source>
        <dbReference type="Proteomes" id="UP000824540"/>
    </source>
</evidence>
<dbReference type="GO" id="GO:0005886">
    <property type="term" value="C:plasma membrane"/>
    <property type="evidence" value="ECO:0007669"/>
    <property type="project" value="TreeGrafter"/>
</dbReference>
<dbReference type="PANTHER" id="PTHR46360">
    <property type="entry name" value="DISKS LARGE HOMOLOG 5"/>
    <property type="match status" value="1"/>
</dbReference>
<dbReference type="EMBL" id="JAFBMS010000016">
    <property type="protein sequence ID" value="KAG9345934.1"/>
    <property type="molecule type" value="Genomic_DNA"/>
</dbReference>
<feature type="region of interest" description="Disordered" evidence="4">
    <location>
        <begin position="972"/>
        <end position="1079"/>
    </location>
</feature>
<keyword evidence="9" id="KW-1185">Reference proteome</keyword>